<feature type="domain" description="Peptidase S11 D-Ala-D-Ala carboxypeptidase A C-terminal" evidence="15">
    <location>
        <begin position="332"/>
        <end position="419"/>
    </location>
</feature>
<dbReference type="Gene3D" id="2.60.410.10">
    <property type="entry name" value="D-Ala-D-Ala carboxypeptidase, C-terminal domain"/>
    <property type="match status" value="1"/>
</dbReference>
<dbReference type="Gene3D" id="3.40.710.10">
    <property type="entry name" value="DD-peptidase/beta-lactamase superfamily"/>
    <property type="match status" value="1"/>
</dbReference>
<evidence type="ECO:0000256" key="9">
    <source>
        <dbReference type="ARBA" id="ARBA00022960"/>
    </source>
</evidence>
<dbReference type="SUPFAM" id="SSF69189">
    <property type="entry name" value="Penicillin-binding protein associated domain"/>
    <property type="match status" value="1"/>
</dbReference>
<evidence type="ECO:0000256" key="12">
    <source>
        <dbReference type="ARBA" id="ARBA00034000"/>
    </source>
</evidence>
<evidence type="ECO:0000256" key="3">
    <source>
        <dbReference type="ARBA" id="ARBA00007164"/>
    </source>
</evidence>
<dbReference type="PRINTS" id="PR00725">
    <property type="entry name" value="DADACBPTASE1"/>
</dbReference>
<evidence type="ECO:0000256" key="13">
    <source>
        <dbReference type="RuleBase" id="RU004016"/>
    </source>
</evidence>
<dbReference type="PANTHER" id="PTHR21581">
    <property type="entry name" value="D-ALANYL-D-ALANINE CARBOXYPEPTIDASE"/>
    <property type="match status" value="1"/>
</dbReference>
<accession>A0ABU0AW71</accession>
<dbReference type="EC" id="3.4.16.4" evidence="4"/>
<evidence type="ECO:0000256" key="8">
    <source>
        <dbReference type="ARBA" id="ARBA00022801"/>
    </source>
</evidence>
<keyword evidence="10" id="KW-0573">Peptidoglycan synthesis</keyword>
<feature type="signal peptide" evidence="14">
    <location>
        <begin position="1"/>
        <end position="25"/>
    </location>
</feature>
<evidence type="ECO:0000256" key="4">
    <source>
        <dbReference type="ARBA" id="ARBA00012448"/>
    </source>
</evidence>
<dbReference type="Pfam" id="PF00768">
    <property type="entry name" value="Peptidase_S11"/>
    <property type="match status" value="1"/>
</dbReference>
<dbReference type="InterPro" id="IPR012338">
    <property type="entry name" value="Beta-lactam/transpept-like"/>
</dbReference>
<evidence type="ECO:0000256" key="6">
    <source>
        <dbReference type="ARBA" id="ARBA00022670"/>
    </source>
</evidence>
<dbReference type="InterPro" id="IPR001967">
    <property type="entry name" value="Peptidase_S11_N"/>
</dbReference>
<comment type="pathway">
    <text evidence="2">Cell wall biogenesis; peptidoglycan biosynthesis.</text>
</comment>
<feature type="chain" id="PRO_5045684557" description="serine-type D-Ala-D-Ala carboxypeptidase" evidence="14">
    <location>
        <begin position="26"/>
        <end position="442"/>
    </location>
</feature>
<keyword evidence="17" id="KW-1185">Reference proteome</keyword>
<evidence type="ECO:0000256" key="11">
    <source>
        <dbReference type="ARBA" id="ARBA00023316"/>
    </source>
</evidence>
<dbReference type="SMART" id="SM00936">
    <property type="entry name" value="PBP5_C"/>
    <property type="match status" value="1"/>
</dbReference>
<dbReference type="SUPFAM" id="SSF56601">
    <property type="entry name" value="beta-lactamase/transpeptidase-like"/>
    <property type="match status" value="1"/>
</dbReference>
<organism evidence="16 17">
    <name type="scientific">Peptoniphilus koenoeneniae</name>
    <dbReference type="NCBI Taxonomy" id="507751"/>
    <lineage>
        <taxon>Bacteria</taxon>
        <taxon>Bacillati</taxon>
        <taxon>Bacillota</taxon>
        <taxon>Tissierellia</taxon>
        <taxon>Tissierellales</taxon>
        <taxon>Peptoniphilaceae</taxon>
        <taxon>Peptoniphilus</taxon>
    </lineage>
</organism>
<sequence length="442" mass="49689">MKKTSLIFFLAGLLLFTNLTLVEGAQTKEKENNQTVIEENQGPVRDQPILVPTKEGPLNATFEEYNKIMELEKLPSSDLGKSFLLGDYKSGKILEYNNIDEVRPMASTSKLVSVYVILDKIKEGNLSLDDLVTVDHESSVLIGSTYKLKENDQKTVRELLDATMVVSGNDAITALSKKVAGSVENFAVLMNDKCKKLGLTNAHMVNPTGLTDYTIEDYNKMTTREMFILARSLIHDYPEILNYSSIKILEDPQRNYKEYNTNPLLGILPQIDGLKTGNTNAAGRVLIATGLNKGKEKESEDTRLIGIVTGSTNDFKRFVLAKRIMENGFKKYSWTILGAEENSKGKIQIENALKKEYDVYIEKPMSLLLDKEEKVQEKIQLDTMKAPLKEGTKVGTIIYSIDGKEIGKNNLVVKEEVREKGILNKIMQIYRDIFYNMEKSAA</sequence>
<proteinExistence type="inferred from homology"/>
<keyword evidence="6" id="KW-0645">Protease</keyword>
<keyword evidence="9" id="KW-0133">Cell shape</keyword>
<gene>
    <name evidence="16" type="ORF">J2S72_001100</name>
</gene>
<evidence type="ECO:0000256" key="14">
    <source>
        <dbReference type="SAM" id="SignalP"/>
    </source>
</evidence>
<dbReference type="EMBL" id="JAUSTN010000005">
    <property type="protein sequence ID" value="MDQ0275076.1"/>
    <property type="molecule type" value="Genomic_DNA"/>
</dbReference>
<comment type="caution">
    <text evidence="16">The sequence shown here is derived from an EMBL/GenBank/DDBJ whole genome shotgun (WGS) entry which is preliminary data.</text>
</comment>
<dbReference type="RefSeq" id="WP_307495135.1">
    <property type="nucleotide sequence ID" value="NZ_JAUSTN010000005.1"/>
</dbReference>
<evidence type="ECO:0000256" key="7">
    <source>
        <dbReference type="ARBA" id="ARBA00022729"/>
    </source>
</evidence>
<evidence type="ECO:0000256" key="5">
    <source>
        <dbReference type="ARBA" id="ARBA00022645"/>
    </source>
</evidence>
<evidence type="ECO:0000256" key="2">
    <source>
        <dbReference type="ARBA" id="ARBA00004752"/>
    </source>
</evidence>
<comment type="function">
    <text evidence="1">Removes C-terminal D-alanyl residues from sugar-peptide cell wall precursors.</text>
</comment>
<dbReference type="InterPro" id="IPR015956">
    <property type="entry name" value="Peniciliin-bd_prot_C_sf"/>
</dbReference>
<dbReference type="InterPro" id="IPR018044">
    <property type="entry name" value="Peptidase_S11"/>
</dbReference>
<evidence type="ECO:0000313" key="16">
    <source>
        <dbReference type="EMBL" id="MDQ0275076.1"/>
    </source>
</evidence>
<evidence type="ECO:0000313" key="17">
    <source>
        <dbReference type="Proteomes" id="UP001236559"/>
    </source>
</evidence>
<name>A0ABU0AW71_9FIRM</name>
<dbReference type="GO" id="GO:0009002">
    <property type="term" value="F:serine-type D-Ala-D-Ala carboxypeptidase activity"/>
    <property type="evidence" value="ECO:0007669"/>
    <property type="project" value="UniProtKB-EC"/>
</dbReference>
<keyword evidence="11" id="KW-0961">Cell wall biogenesis/degradation</keyword>
<protein>
    <recommendedName>
        <fullName evidence="4">serine-type D-Ala-D-Ala carboxypeptidase</fullName>
        <ecNumber evidence="4">3.4.16.4</ecNumber>
    </recommendedName>
</protein>
<dbReference type="Pfam" id="PF07943">
    <property type="entry name" value="PBP5_C"/>
    <property type="match status" value="1"/>
</dbReference>
<keyword evidence="7 14" id="KW-0732">Signal</keyword>
<dbReference type="InterPro" id="IPR037167">
    <property type="entry name" value="Peptidase_S11_C_sf"/>
</dbReference>
<dbReference type="InterPro" id="IPR012907">
    <property type="entry name" value="Peptidase_S11_C"/>
</dbReference>
<evidence type="ECO:0000256" key="1">
    <source>
        <dbReference type="ARBA" id="ARBA00003217"/>
    </source>
</evidence>
<keyword evidence="8 16" id="KW-0378">Hydrolase</keyword>
<comment type="catalytic activity">
    <reaction evidence="12">
        <text>Preferential cleavage: (Ac)2-L-Lys-D-Ala-|-D-Ala. Also transpeptidation of peptidyl-alanyl moieties that are N-acyl substituents of D-alanine.</text>
        <dbReference type="EC" id="3.4.16.4"/>
    </reaction>
</comment>
<keyword evidence="5 16" id="KW-0121">Carboxypeptidase</keyword>
<evidence type="ECO:0000256" key="10">
    <source>
        <dbReference type="ARBA" id="ARBA00022984"/>
    </source>
</evidence>
<dbReference type="Proteomes" id="UP001236559">
    <property type="component" value="Unassembled WGS sequence"/>
</dbReference>
<comment type="similarity">
    <text evidence="3 13">Belongs to the peptidase S11 family.</text>
</comment>
<dbReference type="PANTHER" id="PTHR21581:SF6">
    <property type="entry name" value="TRAFFICKING PROTEIN PARTICLE COMPLEX SUBUNIT 12"/>
    <property type="match status" value="1"/>
</dbReference>
<evidence type="ECO:0000259" key="15">
    <source>
        <dbReference type="SMART" id="SM00936"/>
    </source>
</evidence>
<reference evidence="16 17" key="1">
    <citation type="submission" date="2023-07" db="EMBL/GenBank/DDBJ databases">
        <title>Genomic Encyclopedia of Type Strains, Phase IV (KMG-IV): sequencing the most valuable type-strain genomes for metagenomic binning, comparative biology and taxonomic classification.</title>
        <authorList>
            <person name="Goeker M."/>
        </authorList>
    </citation>
    <scope>NUCLEOTIDE SEQUENCE [LARGE SCALE GENOMIC DNA]</scope>
    <source>
        <strain evidence="16 17">DSM 22616</strain>
    </source>
</reference>